<dbReference type="Gene3D" id="4.10.60.10">
    <property type="entry name" value="Zinc finger, CCHC-type"/>
    <property type="match status" value="1"/>
</dbReference>
<evidence type="ECO:0000256" key="1">
    <source>
        <dbReference type="PROSITE-ProRule" id="PRU00047"/>
    </source>
</evidence>
<dbReference type="GO" id="GO:0008270">
    <property type="term" value="F:zinc ion binding"/>
    <property type="evidence" value="ECO:0007669"/>
    <property type="project" value="UniProtKB-KW"/>
</dbReference>
<evidence type="ECO:0000313" key="5">
    <source>
        <dbReference type="Proteomes" id="UP000192927"/>
    </source>
</evidence>
<keyword evidence="5" id="KW-1185">Reference proteome</keyword>
<dbReference type="SUPFAM" id="SSF57756">
    <property type="entry name" value="Retrovirus zinc finger-like domains"/>
    <property type="match status" value="1"/>
</dbReference>
<reference evidence="5" key="1">
    <citation type="submission" date="2017-03" db="EMBL/GenBank/DDBJ databases">
        <authorList>
            <person name="Sharma R."/>
            <person name="Thines M."/>
        </authorList>
    </citation>
    <scope>NUCLEOTIDE SEQUENCE [LARGE SCALE GENOMIC DNA]</scope>
</reference>
<feature type="domain" description="CCHC-type" evidence="3">
    <location>
        <begin position="68"/>
        <end position="82"/>
    </location>
</feature>
<organism evidence="4 5">
    <name type="scientific">Lasallia pustulata</name>
    <dbReference type="NCBI Taxonomy" id="136370"/>
    <lineage>
        <taxon>Eukaryota</taxon>
        <taxon>Fungi</taxon>
        <taxon>Dikarya</taxon>
        <taxon>Ascomycota</taxon>
        <taxon>Pezizomycotina</taxon>
        <taxon>Lecanoromycetes</taxon>
        <taxon>OSLEUM clade</taxon>
        <taxon>Umbilicariomycetidae</taxon>
        <taxon>Umbilicariales</taxon>
        <taxon>Umbilicariaceae</taxon>
        <taxon>Lasallia</taxon>
    </lineage>
</organism>
<evidence type="ECO:0000256" key="2">
    <source>
        <dbReference type="SAM" id="MobiDB-lite"/>
    </source>
</evidence>
<dbReference type="AlphaFoldDB" id="A0A1W5DEM5"/>
<accession>A0A1W5DEM5</accession>
<dbReference type="InterPro" id="IPR036875">
    <property type="entry name" value="Znf_CCHC_sf"/>
</dbReference>
<protein>
    <submittedName>
        <fullName evidence="4">Zinc finger, CCHC-type</fullName>
    </submittedName>
</protein>
<dbReference type="EMBL" id="FWEW01003861">
    <property type="protein sequence ID" value="SLM41445.1"/>
    <property type="molecule type" value="Genomic_DNA"/>
</dbReference>
<evidence type="ECO:0000259" key="3">
    <source>
        <dbReference type="PROSITE" id="PS50158"/>
    </source>
</evidence>
<dbReference type="GO" id="GO:0003676">
    <property type="term" value="F:nucleic acid binding"/>
    <property type="evidence" value="ECO:0007669"/>
    <property type="project" value="InterPro"/>
</dbReference>
<dbReference type="Proteomes" id="UP000192927">
    <property type="component" value="Unassembled WGS sequence"/>
</dbReference>
<feature type="region of interest" description="Disordered" evidence="2">
    <location>
        <begin position="158"/>
        <end position="189"/>
    </location>
</feature>
<keyword evidence="1" id="KW-0479">Metal-binding</keyword>
<name>A0A1W5DEM5_9LECA</name>
<keyword evidence="1" id="KW-0863">Zinc-finger</keyword>
<sequence length="189" mass="21559">MAIRIDNRLYKRHKEKGQSTYGDEKKTTAYTSGRKRNKNWHQKNDKYRPKLMEIDTIEPKEETFNRDCYNCGKKGHLARDCRGPQQTRKLGKVKKPSHKTLLWIGCYDSGYNVHRSRKEGAAWYPQAHVVVVTEGNSGGEPGVWEDDYLPTISKCNEAAAEAQRSQSPQPRTVSPEEGPGGNPVREEGR</sequence>
<proteinExistence type="predicted"/>
<dbReference type="Pfam" id="PF00098">
    <property type="entry name" value="zf-CCHC"/>
    <property type="match status" value="1"/>
</dbReference>
<dbReference type="SMART" id="SM00343">
    <property type="entry name" value="ZnF_C2HC"/>
    <property type="match status" value="1"/>
</dbReference>
<feature type="region of interest" description="Disordered" evidence="2">
    <location>
        <begin position="11"/>
        <end position="44"/>
    </location>
</feature>
<feature type="compositionally biased region" description="Polar residues" evidence="2">
    <location>
        <begin position="163"/>
        <end position="172"/>
    </location>
</feature>
<dbReference type="PROSITE" id="PS50158">
    <property type="entry name" value="ZF_CCHC"/>
    <property type="match status" value="1"/>
</dbReference>
<keyword evidence="1" id="KW-0862">Zinc</keyword>
<evidence type="ECO:0000313" key="4">
    <source>
        <dbReference type="EMBL" id="SLM41445.1"/>
    </source>
</evidence>
<dbReference type="InterPro" id="IPR001878">
    <property type="entry name" value="Znf_CCHC"/>
</dbReference>